<protein>
    <submittedName>
        <fullName evidence="2">Uncharacterized protein LOC107762085</fullName>
    </submittedName>
</protein>
<reference evidence="1" key="1">
    <citation type="journal article" date="2014" name="Nat. Commun.">
        <title>The tobacco genome sequence and its comparison with those of tomato and potato.</title>
        <authorList>
            <person name="Sierro N."/>
            <person name="Battey J.N."/>
            <person name="Ouadi S."/>
            <person name="Bakaher N."/>
            <person name="Bovet L."/>
            <person name="Willig A."/>
            <person name="Goepfert S."/>
            <person name="Peitsch M.C."/>
            <person name="Ivanov N.V."/>
        </authorList>
    </citation>
    <scope>NUCLEOTIDE SEQUENCE [LARGE SCALE GENOMIC DNA]</scope>
</reference>
<reference evidence="2" key="2">
    <citation type="submission" date="2025-08" db="UniProtKB">
        <authorList>
            <consortium name="RefSeq"/>
        </authorList>
    </citation>
    <scope>IDENTIFICATION</scope>
    <source>
        <tissue evidence="2">Leaf</tissue>
    </source>
</reference>
<dbReference type="Proteomes" id="UP000790787">
    <property type="component" value="Chromosome 23"/>
</dbReference>
<keyword evidence="1" id="KW-1185">Reference proteome</keyword>
<evidence type="ECO:0000313" key="2">
    <source>
        <dbReference type="RefSeq" id="XP_075101610.1"/>
    </source>
</evidence>
<gene>
    <name evidence="2" type="primary">LOC107762085</name>
</gene>
<name>A0AC58TWJ4_TOBAC</name>
<dbReference type="RefSeq" id="XP_075101610.1">
    <property type="nucleotide sequence ID" value="XM_075245509.1"/>
</dbReference>
<sequence>MDAIALVQHFGKPDIIFTMTYNPSWPEIKEHLLATDETQNRPDLVSRVFRAKVEKMKTDILKRNIFGKVAAFMYTIEFQKRGLPHAHFLIILTDDYKLVTPEAYDKFVSAELPDPDANSCLHKLVIKYMMYGPCGYLNPTNSCMNKKRECKFKYPKSFADNTRKGKDSYPVYRRRNTSKSVKITNIEIDEIKKYQSARWVSPPEAMWLLFAFPISEMTPSVYHLQLHLDGLQFVSFKKTDTLDNIVKNSMIKKTMLTEFFLMNETNKDAK</sequence>
<proteinExistence type="predicted"/>
<evidence type="ECO:0000313" key="1">
    <source>
        <dbReference type="Proteomes" id="UP000790787"/>
    </source>
</evidence>
<accession>A0AC58TWJ4</accession>
<organism evidence="1 2">
    <name type="scientific">Nicotiana tabacum</name>
    <name type="common">Common tobacco</name>
    <dbReference type="NCBI Taxonomy" id="4097"/>
    <lineage>
        <taxon>Eukaryota</taxon>
        <taxon>Viridiplantae</taxon>
        <taxon>Streptophyta</taxon>
        <taxon>Embryophyta</taxon>
        <taxon>Tracheophyta</taxon>
        <taxon>Spermatophyta</taxon>
        <taxon>Magnoliopsida</taxon>
        <taxon>eudicotyledons</taxon>
        <taxon>Gunneridae</taxon>
        <taxon>Pentapetalae</taxon>
        <taxon>asterids</taxon>
        <taxon>lamiids</taxon>
        <taxon>Solanales</taxon>
        <taxon>Solanaceae</taxon>
        <taxon>Nicotianoideae</taxon>
        <taxon>Nicotianeae</taxon>
        <taxon>Nicotiana</taxon>
    </lineage>
</organism>